<dbReference type="SUPFAM" id="SSF51126">
    <property type="entry name" value="Pectin lyase-like"/>
    <property type="match status" value="1"/>
</dbReference>
<accession>A0A1C7EID3</accession>
<dbReference type="InterPro" id="IPR011050">
    <property type="entry name" value="Pectin_lyase_fold/virulence"/>
</dbReference>
<dbReference type="EMBL" id="CP016543">
    <property type="protein sequence ID" value="ANU23568.1"/>
    <property type="molecule type" value="Genomic_DNA"/>
</dbReference>
<sequence>MMKLEKNHNPLLNAAWIDQLLDNRTPLEEITYETERYFKAIKKDFAMSKYSRQKKTFVQHVWSLFSEKFTIEDEEGFKSVVSGNNLYPSWKERLDREYRKLESTILDRVVVTDYGAMGDGLTDNTAAFYRAFGKGAIEVKVPAGVYLVKGLRIPSWTRLVGAGKGKTIIKLHPDAPRRTRLLTNRNYIKGNRNISVEQLTLDWNVERLGNIEKTSTGNNYSSCLTYSNLTYGWVKNVEALNPGLHCFDITSPFYNYAGDGLRGKSGSQFVWLDGVNGSGFGDDGVTTHHSDYIFVSNSHFSDPSGRAHKQGVSNSNGFEIDDGSRHVWLVNNSSARCFGGVEIKAHAESSAATGVHISGHLSVHDNRSFNFRHIGHHKKEDPQSLSAFNIRAQKLVSIEPTETALYKSSSPRSLVVSGYRNVAINRFLFIGDPNYDYKQKPAVAIQYRAECVSLTNGVIENFVTANADVSIAGGEQSANSVRIKNLLSIASAKETVKVGAESSLIHLEEVRKRSNLFYN</sequence>
<protein>
    <submittedName>
        <fullName evidence="2">Pectate lyase</fullName>
    </submittedName>
</protein>
<organism evidence="2 3">
    <name type="scientific">Planococcus donghaensis</name>
    <dbReference type="NCBI Taxonomy" id="414778"/>
    <lineage>
        <taxon>Bacteria</taxon>
        <taxon>Bacillati</taxon>
        <taxon>Bacillota</taxon>
        <taxon>Bacilli</taxon>
        <taxon>Bacillales</taxon>
        <taxon>Caryophanaceae</taxon>
        <taxon>Planococcus</taxon>
    </lineage>
</organism>
<dbReference type="Pfam" id="PF12708">
    <property type="entry name" value="Pect-lyase_RHGA_epim"/>
    <property type="match status" value="1"/>
</dbReference>
<gene>
    <name evidence="2" type="ORF">BCM40_09360</name>
</gene>
<dbReference type="InterPro" id="IPR024535">
    <property type="entry name" value="RHGA/B-epi-like_pectate_lyase"/>
</dbReference>
<keyword evidence="2" id="KW-0456">Lyase</keyword>
<name>A0A1C7EID3_9BACL</name>
<dbReference type="AlphaFoldDB" id="A0A1C7EID3"/>
<dbReference type="KEGG" id="pdg:BCM40_09360"/>
<dbReference type="InterPro" id="IPR012334">
    <property type="entry name" value="Pectin_lyas_fold"/>
</dbReference>
<evidence type="ECO:0000259" key="1">
    <source>
        <dbReference type="Pfam" id="PF12708"/>
    </source>
</evidence>
<evidence type="ECO:0000313" key="3">
    <source>
        <dbReference type="Proteomes" id="UP000092495"/>
    </source>
</evidence>
<dbReference type="GO" id="GO:0016829">
    <property type="term" value="F:lyase activity"/>
    <property type="evidence" value="ECO:0007669"/>
    <property type="project" value="UniProtKB-KW"/>
</dbReference>
<dbReference type="STRING" id="414778.BCM40_09360"/>
<dbReference type="Proteomes" id="UP000092495">
    <property type="component" value="Chromosome"/>
</dbReference>
<reference evidence="2" key="1">
    <citation type="submission" date="2016-10" db="EMBL/GenBank/DDBJ databases">
        <authorList>
            <person name="See-Too W.S."/>
        </authorList>
    </citation>
    <scope>NUCLEOTIDE SEQUENCE</scope>
    <source>
        <strain evidence="2">DSM 22276</strain>
    </source>
</reference>
<proteinExistence type="predicted"/>
<evidence type="ECO:0000313" key="2">
    <source>
        <dbReference type="EMBL" id="ANU23568.1"/>
    </source>
</evidence>
<dbReference type="Gene3D" id="2.160.20.10">
    <property type="entry name" value="Single-stranded right-handed beta-helix, Pectin lyase-like"/>
    <property type="match status" value="1"/>
</dbReference>
<keyword evidence="3" id="KW-1185">Reference proteome</keyword>
<feature type="domain" description="Rhamnogalacturonase A/B/Epimerase-like pectate lyase" evidence="1">
    <location>
        <begin position="111"/>
        <end position="318"/>
    </location>
</feature>